<dbReference type="CDD" id="cd18873">
    <property type="entry name" value="NUDIX_NadM_like"/>
    <property type="match status" value="1"/>
</dbReference>
<dbReference type="InterPro" id="IPR036390">
    <property type="entry name" value="WH_DNA-bd_sf"/>
</dbReference>
<dbReference type="InterPro" id="IPR054105">
    <property type="entry name" value="WHD_NrtR"/>
</dbReference>
<dbReference type="InterPro" id="IPR000086">
    <property type="entry name" value="NUDIX_hydrolase_dom"/>
</dbReference>
<evidence type="ECO:0000259" key="1">
    <source>
        <dbReference type="PROSITE" id="PS51462"/>
    </source>
</evidence>
<dbReference type="Pfam" id="PF21906">
    <property type="entry name" value="WHD_NrtR"/>
    <property type="match status" value="1"/>
</dbReference>
<gene>
    <name evidence="2" type="ORF">ON006_20325</name>
</gene>
<dbReference type="EMBL" id="CP112998">
    <property type="protein sequence ID" value="WAC15474.1"/>
    <property type="molecule type" value="Genomic_DNA"/>
</dbReference>
<accession>A0A9E8NK35</accession>
<dbReference type="AlphaFoldDB" id="A0A9E8NK35"/>
<dbReference type="PROSITE" id="PS51462">
    <property type="entry name" value="NUDIX"/>
    <property type="match status" value="1"/>
</dbReference>
<protein>
    <submittedName>
        <fullName evidence="2">NUDIX domain-containing protein</fullName>
    </submittedName>
</protein>
<dbReference type="PANTHER" id="PTHR43736">
    <property type="entry name" value="ADP-RIBOSE PYROPHOSPHATASE"/>
    <property type="match status" value="1"/>
</dbReference>
<dbReference type="Pfam" id="PF00293">
    <property type="entry name" value="NUDIX"/>
    <property type="match status" value="1"/>
</dbReference>
<keyword evidence="3" id="KW-1185">Reference proteome</keyword>
<proteinExistence type="predicted"/>
<evidence type="ECO:0000313" key="3">
    <source>
        <dbReference type="Proteomes" id="UP001164653"/>
    </source>
</evidence>
<dbReference type="SUPFAM" id="SSF46785">
    <property type="entry name" value="Winged helix' DNA-binding domain"/>
    <property type="match status" value="1"/>
</dbReference>
<dbReference type="SUPFAM" id="SSF55811">
    <property type="entry name" value="Nudix"/>
    <property type="match status" value="1"/>
</dbReference>
<reference evidence="2" key="1">
    <citation type="submission" date="2022-11" db="EMBL/GenBank/DDBJ databases">
        <title>Dyadobacter pollutisoli sp. nov., isolated from plastic dumped soil.</title>
        <authorList>
            <person name="Kim J.M."/>
            <person name="Kim K.R."/>
            <person name="Lee J.K."/>
            <person name="Hao L."/>
            <person name="Jeon C.O."/>
        </authorList>
    </citation>
    <scope>NUCLEOTIDE SEQUENCE</scope>
    <source>
        <strain evidence="2">U1</strain>
    </source>
</reference>
<dbReference type="InterPro" id="IPR015797">
    <property type="entry name" value="NUDIX_hydrolase-like_dom_sf"/>
</dbReference>
<organism evidence="2 3">
    <name type="scientific">Dyadobacter pollutisoli</name>
    <dbReference type="NCBI Taxonomy" id="2910158"/>
    <lineage>
        <taxon>Bacteria</taxon>
        <taxon>Pseudomonadati</taxon>
        <taxon>Bacteroidota</taxon>
        <taxon>Cytophagia</taxon>
        <taxon>Cytophagales</taxon>
        <taxon>Spirosomataceae</taxon>
        <taxon>Dyadobacter</taxon>
    </lineage>
</organism>
<dbReference type="KEGG" id="dpf:ON006_20325"/>
<sequence length="248" mass="29120">MHIISQQGYIQQVSIHCVIFGYQDKQLKVLVPKLHFQGDFWALPSGFVYQDEDTDEAAKRILEDRTGIKDVYLESFKTMGKASRNSRNFLDRLIELNPNTLDDETKRREYEWFTRRFIGIGYYALVDLNNVVAQKNEIDESIEWYPVNAIPQMIMDHNQLVDEAIESLRADLDRKRVAFHLLPETFTMKEVQELYETILEKSFAANNFPKRVLELNVLERLKKKFTGAANKAPYLYRFPKQNESSVKN</sequence>
<dbReference type="PANTHER" id="PTHR43736:SF4">
    <property type="entry name" value="SLR1690 PROTEIN"/>
    <property type="match status" value="1"/>
</dbReference>
<dbReference type="InterPro" id="IPR036388">
    <property type="entry name" value="WH-like_DNA-bd_sf"/>
</dbReference>
<feature type="domain" description="Nudix hydrolase" evidence="1">
    <location>
        <begin position="10"/>
        <end position="167"/>
    </location>
</feature>
<evidence type="ECO:0000313" key="2">
    <source>
        <dbReference type="EMBL" id="WAC15474.1"/>
    </source>
</evidence>
<dbReference type="Gene3D" id="1.10.10.10">
    <property type="entry name" value="Winged helix-like DNA-binding domain superfamily/Winged helix DNA-binding domain"/>
    <property type="match status" value="1"/>
</dbReference>
<dbReference type="Gene3D" id="3.90.79.10">
    <property type="entry name" value="Nucleoside Triphosphate Pyrophosphohydrolase"/>
    <property type="match status" value="1"/>
</dbReference>
<dbReference type="Proteomes" id="UP001164653">
    <property type="component" value="Chromosome"/>
</dbReference>
<name>A0A9E8NK35_9BACT</name>